<dbReference type="OrthoDB" id="6530772at2"/>
<feature type="domain" description="Ketopantoate reductase C-terminal" evidence="12">
    <location>
        <begin position="175"/>
        <end position="289"/>
    </location>
</feature>
<dbReference type="UniPathway" id="UPA00028">
    <property type="reaction ID" value="UER00004"/>
</dbReference>
<dbReference type="GO" id="GO:0015940">
    <property type="term" value="P:pantothenate biosynthetic process"/>
    <property type="evidence" value="ECO:0007669"/>
    <property type="project" value="UniProtKB-UniPathway"/>
</dbReference>
<keyword evidence="5 10" id="KW-0566">Pantothenate biosynthesis</keyword>
<dbReference type="Proteomes" id="UP000316905">
    <property type="component" value="Unassembled WGS sequence"/>
</dbReference>
<dbReference type="Gene3D" id="1.10.1040.10">
    <property type="entry name" value="N-(1-d-carboxylethyl)-l-norvaline Dehydrogenase, domain 2"/>
    <property type="match status" value="1"/>
</dbReference>
<dbReference type="NCBIfam" id="TIGR00745">
    <property type="entry name" value="apbA_panE"/>
    <property type="match status" value="1"/>
</dbReference>
<evidence type="ECO:0000256" key="4">
    <source>
        <dbReference type="ARBA" id="ARBA00019465"/>
    </source>
</evidence>
<dbReference type="GO" id="GO:0050661">
    <property type="term" value="F:NADP binding"/>
    <property type="evidence" value="ECO:0007669"/>
    <property type="project" value="TreeGrafter"/>
</dbReference>
<dbReference type="InterPro" id="IPR013752">
    <property type="entry name" value="KPA_reductase"/>
</dbReference>
<evidence type="ECO:0000256" key="8">
    <source>
        <dbReference type="ARBA" id="ARBA00032024"/>
    </source>
</evidence>
<evidence type="ECO:0000256" key="6">
    <source>
        <dbReference type="ARBA" id="ARBA00022857"/>
    </source>
</evidence>
<dbReference type="Pfam" id="PF08546">
    <property type="entry name" value="ApbA_C"/>
    <property type="match status" value="1"/>
</dbReference>
<evidence type="ECO:0000256" key="3">
    <source>
        <dbReference type="ARBA" id="ARBA00013014"/>
    </source>
</evidence>
<feature type="domain" description="Ketopantoate reductase N-terminal" evidence="11">
    <location>
        <begin position="3"/>
        <end position="149"/>
    </location>
</feature>
<dbReference type="PANTHER" id="PTHR43765:SF2">
    <property type="entry name" value="2-DEHYDROPANTOATE 2-REDUCTASE"/>
    <property type="match status" value="1"/>
</dbReference>
<reference evidence="13 14" key="1">
    <citation type="journal article" date="2015" name="Stand. Genomic Sci.">
        <title>Genomic Encyclopedia of Bacterial and Archaeal Type Strains, Phase III: the genomes of soil and plant-associated and newly described type strains.</title>
        <authorList>
            <person name="Whitman W.B."/>
            <person name="Woyke T."/>
            <person name="Klenk H.P."/>
            <person name="Zhou Y."/>
            <person name="Lilburn T.G."/>
            <person name="Beck B.J."/>
            <person name="De Vos P."/>
            <person name="Vandamme P."/>
            <person name="Eisen J.A."/>
            <person name="Garrity G."/>
            <person name="Hugenholtz P."/>
            <person name="Kyrpides N.C."/>
        </authorList>
    </citation>
    <scope>NUCLEOTIDE SEQUENCE [LARGE SCALE GENOMIC DNA]</scope>
    <source>
        <strain evidence="13 14">CGMCC 1.6858</strain>
    </source>
</reference>
<protein>
    <recommendedName>
        <fullName evidence="4 10">2-dehydropantoate 2-reductase</fullName>
        <ecNumber evidence="3 10">1.1.1.169</ecNumber>
    </recommendedName>
    <alternativeName>
        <fullName evidence="8 10">Ketopantoate reductase</fullName>
    </alternativeName>
</protein>
<dbReference type="SUPFAM" id="SSF51735">
    <property type="entry name" value="NAD(P)-binding Rossmann-fold domains"/>
    <property type="match status" value="1"/>
</dbReference>
<comment type="caution">
    <text evidence="13">The sequence shown here is derived from an EMBL/GenBank/DDBJ whole genome shotgun (WGS) entry which is preliminary data.</text>
</comment>
<dbReference type="EC" id="1.1.1.169" evidence="3 10"/>
<dbReference type="NCBIfam" id="NF004311">
    <property type="entry name" value="PRK05708.1"/>
    <property type="match status" value="1"/>
</dbReference>
<dbReference type="Gene3D" id="3.40.50.720">
    <property type="entry name" value="NAD(P)-binding Rossmann-like Domain"/>
    <property type="match status" value="1"/>
</dbReference>
<organism evidence="13 14">
    <name type="scientific">Pseudomonas duriflava</name>
    <dbReference type="NCBI Taxonomy" id="459528"/>
    <lineage>
        <taxon>Bacteria</taxon>
        <taxon>Pseudomonadati</taxon>
        <taxon>Pseudomonadota</taxon>
        <taxon>Gammaproteobacteria</taxon>
        <taxon>Pseudomonadales</taxon>
        <taxon>Pseudomonadaceae</taxon>
        <taxon>Pseudomonas</taxon>
    </lineage>
</organism>
<dbReference type="InterPro" id="IPR036291">
    <property type="entry name" value="NAD(P)-bd_dom_sf"/>
</dbReference>
<evidence type="ECO:0000259" key="12">
    <source>
        <dbReference type="Pfam" id="PF08546"/>
    </source>
</evidence>
<evidence type="ECO:0000256" key="9">
    <source>
        <dbReference type="ARBA" id="ARBA00048793"/>
    </source>
</evidence>
<keyword evidence="7 10" id="KW-0560">Oxidoreductase</keyword>
<comment type="pathway">
    <text evidence="1 10">Cofactor biosynthesis; (R)-pantothenate biosynthesis; (R)-pantoate from 3-methyl-2-oxobutanoate: step 2/2.</text>
</comment>
<dbReference type="SUPFAM" id="SSF48179">
    <property type="entry name" value="6-phosphogluconate dehydrogenase C-terminal domain-like"/>
    <property type="match status" value="1"/>
</dbReference>
<evidence type="ECO:0000259" key="11">
    <source>
        <dbReference type="Pfam" id="PF02558"/>
    </source>
</evidence>
<dbReference type="EMBL" id="VLKY01000001">
    <property type="protein sequence ID" value="TWI58490.1"/>
    <property type="molecule type" value="Genomic_DNA"/>
</dbReference>
<evidence type="ECO:0000256" key="7">
    <source>
        <dbReference type="ARBA" id="ARBA00023002"/>
    </source>
</evidence>
<dbReference type="InterPro" id="IPR050838">
    <property type="entry name" value="Ketopantoate_reductase"/>
</dbReference>
<dbReference type="GO" id="GO:0008677">
    <property type="term" value="F:2-dehydropantoate 2-reductase activity"/>
    <property type="evidence" value="ECO:0007669"/>
    <property type="project" value="UniProtKB-EC"/>
</dbReference>
<dbReference type="GO" id="GO:0005737">
    <property type="term" value="C:cytoplasm"/>
    <property type="evidence" value="ECO:0007669"/>
    <property type="project" value="TreeGrafter"/>
</dbReference>
<evidence type="ECO:0000256" key="1">
    <source>
        <dbReference type="ARBA" id="ARBA00004994"/>
    </source>
</evidence>
<keyword evidence="14" id="KW-1185">Reference proteome</keyword>
<dbReference type="AlphaFoldDB" id="A0A562QQL2"/>
<evidence type="ECO:0000313" key="13">
    <source>
        <dbReference type="EMBL" id="TWI58490.1"/>
    </source>
</evidence>
<name>A0A562QQL2_9PSED</name>
<dbReference type="Pfam" id="PF02558">
    <property type="entry name" value="ApbA"/>
    <property type="match status" value="1"/>
</dbReference>
<accession>A0A562QQL2</accession>
<dbReference type="InterPro" id="IPR003710">
    <property type="entry name" value="ApbA"/>
</dbReference>
<keyword evidence="6 10" id="KW-0521">NADP</keyword>
<dbReference type="InterPro" id="IPR013328">
    <property type="entry name" value="6PGD_dom2"/>
</dbReference>
<comment type="function">
    <text evidence="10">Catalyzes the NADPH-dependent reduction of ketopantoate into pantoic acid.</text>
</comment>
<evidence type="ECO:0000256" key="10">
    <source>
        <dbReference type="RuleBase" id="RU362068"/>
    </source>
</evidence>
<gene>
    <name evidence="13" type="ORF">IQ22_00196</name>
</gene>
<evidence type="ECO:0000256" key="2">
    <source>
        <dbReference type="ARBA" id="ARBA00007870"/>
    </source>
</evidence>
<comment type="similarity">
    <text evidence="2 10">Belongs to the ketopantoate reductase family.</text>
</comment>
<evidence type="ECO:0000256" key="5">
    <source>
        <dbReference type="ARBA" id="ARBA00022655"/>
    </source>
</evidence>
<dbReference type="RefSeq" id="WP_145136672.1">
    <property type="nucleotide sequence ID" value="NZ_VLKY01000001.1"/>
</dbReference>
<comment type="catalytic activity">
    <reaction evidence="9 10">
        <text>(R)-pantoate + NADP(+) = 2-dehydropantoate + NADPH + H(+)</text>
        <dbReference type="Rhea" id="RHEA:16233"/>
        <dbReference type="ChEBI" id="CHEBI:11561"/>
        <dbReference type="ChEBI" id="CHEBI:15378"/>
        <dbReference type="ChEBI" id="CHEBI:15980"/>
        <dbReference type="ChEBI" id="CHEBI:57783"/>
        <dbReference type="ChEBI" id="CHEBI:58349"/>
        <dbReference type="EC" id="1.1.1.169"/>
    </reaction>
</comment>
<dbReference type="PANTHER" id="PTHR43765">
    <property type="entry name" value="2-DEHYDROPANTOATE 2-REDUCTASE-RELATED"/>
    <property type="match status" value="1"/>
</dbReference>
<proteinExistence type="inferred from homology"/>
<dbReference type="InterPro" id="IPR013332">
    <property type="entry name" value="KPR_N"/>
</dbReference>
<dbReference type="InterPro" id="IPR008927">
    <property type="entry name" value="6-PGluconate_DH-like_C_sf"/>
</dbReference>
<evidence type="ECO:0000313" key="14">
    <source>
        <dbReference type="Proteomes" id="UP000316905"/>
    </source>
</evidence>
<sequence length="304" mass="33186">MSWHILGAGSLGGLWGARLFRAGIPVRLIFRDRVRLAQYRQVGGLRLREGDDTSLYPLAAETAQDAVPIRRLLLACKAYDAEEAIASIAPRLASGADVILLQNGMGSQDAVSARIPRARTILASSTEGAFRDDTFSVVHAGQGHTWLGDPTHPGEPPAWLNELSEAGIPAQWTDDILGQLWRKLAINCAINPLTVLYDCRNGELNAHTAEIQSVCEELCELLRHTGQTEKASGLYEAVLAIIDATAANTSSMLQDVRSGRRTEIRFLLGHALEEAHRHSLKLARLESLHIRLSEQLATRGLPID</sequence>